<evidence type="ECO:0000256" key="4">
    <source>
        <dbReference type="ARBA" id="ARBA00023014"/>
    </source>
</evidence>
<protein>
    <recommendedName>
        <fullName evidence="5">Radical SAM core domain-containing protein</fullName>
    </recommendedName>
</protein>
<dbReference type="Pfam" id="PF04055">
    <property type="entry name" value="Radical_SAM"/>
    <property type="match status" value="1"/>
</dbReference>
<evidence type="ECO:0000313" key="6">
    <source>
        <dbReference type="EMBL" id="GAG56010.1"/>
    </source>
</evidence>
<sequence length="85" mass="9412">MEKIKESYTAASGFPTKLLHQKVIEDGKIIPIHLQISPTNACNLNCDFCSCEDRDRKKQLSLEQTTQILDMCGKKGTRAVTITGG</sequence>
<keyword evidence="1" id="KW-0949">S-adenosyl-L-methionine</keyword>
<dbReference type="InterPro" id="IPR050377">
    <property type="entry name" value="Radical_SAM_PqqE_MftC-like"/>
</dbReference>
<dbReference type="InterPro" id="IPR058240">
    <property type="entry name" value="rSAM_sf"/>
</dbReference>
<dbReference type="PANTHER" id="PTHR11228">
    <property type="entry name" value="RADICAL SAM DOMAIN PROTEIN"/>
    <property type="match status" value="1"/>
</dbReference>
<dbReference type="EMBL" id="BART01004711">
    <property type="protein sequence ID" value="GAG56010.1"/>
    <property type="molecule type" value="Genomic_DNA"/>
</dbReference>
<dbReference type="SFLD" id="SFLDS00029">
    <property type="entry name" value="Radical_SAM"/>
    <property type="match status" value="1"/>
</dbReference>
<name>X0YJ87_9ZZZZ</name>
<evidence type="ECO:0000256" key="3">
    <source>
        <dbReference type="ARBA" id="ARBA00023004"/>
    </source>
</evidence>
<keyword evidence="4" id="KW-0411">Iron-sulfur</keyword>
<dbReference type="AlphaFoldDB" id="X0YJ87"/>
<evidence type="ECO:0000256" key="1">
    <source>
        <dbReference type="ARBA" id="ARBA00022691"/>
    </source>
</evidence>
<keyword evidence="2" id="KW-0479">Metal-binding</keyword>
<evidence type="ECO:0000259" key="5">
    <source>
        <dbReference type="Pfam" id="PF04055"/>
    </source>
</evidence>
<gene>
    <name evidence="6" type="ORF">S01H4_11570</name>
</gene>
<proteinExistence type="predicted"/>
<dbReference type="GO" id="GO:0046872">
    <property type="term" value="F:metal ion binding"/>
    <property type="evidence" value="ECO:0007669"/>
    <property type="project" value="UniProtKB-KW"/>
</dbReference>
<comment type="caution">
    <text evidence="6">The sequence shown here is derived from an EMBL/GenBank/DDBJ whole genome shotgun (WGS) entry which is preliminary data.</text>
</comment>
<dbReference type="SUPFAM" id="SSF102114">
    <property type="entry name" value="Radical SAM enzymes"/>
    <property type="match status" value="1"/>
</dbReference>
<dbReference type="GO" id="GO:0003824">
    <property type="term" value="F:catalytic activity"/>
    <property type="evidence" value="ECO:0007669"/>
    <property type="project" value="InterPro"/>
</dbReference>
<keyword evidence="3" id="KW-0408">Iron</keyword>
<dbReference type="Gene3D" id="3.20.20.70">
    <property type="entry name" value="Aldolase class I"/>
    <property type="match status" value="1"/>
</dbReference>
<dbReference type="InterPro" id="IPR013785">
    <property type="entry name" value="Aldolase_TIM"/>
</dbReference>
<feature type="non-terminal residue" evidence="6">
    <location>
        <position position="85"/>
    </location>
</feature>
<feature type="domain" description="Radical SAM core" evidence="5">
    <location>
        <begin position="36"/>
        <end position="85"/>
    </location>
</feature>
<accession>X0YJ87</accession>
<dbReference type="GO" id="GO:0051536">
    <property type="term" value="F:iron-sulfur cluster binding"/>
    <property type="evidence" value="ECO:0007669"/>
    <property type="project" value="UniProtKB-KW"/>
</dbReference>
<dbReference type="PANTHER" id="PTHR11228:SF7">
    <property type="entry name" value="PQQA PEPTIDE CYCLASE"/>
    <property type="match status" value="1"/>
</dbReference>
<dbReference type="InterPro" id="IPR007197">
    <property type="entry name" value="rSAM"/>
</dbReference>
<reference evidence="6" key="1">
    <citation type="journal article" date="2014" name="Front. Microbiol.">
        <title>High frequency of phylogenetically diverse reductive dehalogenase-homologous genes in deep subseafloor sedimentary metagenomes.</title>
        <authorList>
            <person name="Kawai M."/>
            <person name="Futagami T."/>
            <person name="Toyoda A."/>
            <person name="Takaki Y."/>
            <person name="Nishi S."/>
            <person name="Hori S."/>
            <person name="Arai W."/>
            <person name="Tsubouchi T."/>
            <person name="Morono Y."/>
            <person name="Uchiyama I."/>
            <person name="Ito T."/>
            <person name="Fujiyama A."/>
            <person name="Inagaki F."/>
            <person name="Takami H."/>
        </authorList>
    </citation>
    <scope>NUCLEOTIDE SEQUENCE</scope>
    <source>
        <strain evidence="6">Expedition CK06-06</strain>
    </source>
</reference>
<evidence type="ECO:0000256" key="2">
    <source>
        <dbReference type="ARBA" id="ARBA00022723"/>
    </source>
</evidence>
<organism evidence="6">
    <name type="scientific">marine sediment metagenome</name>
    <dbReference type="NCBI Taxonomy" id="412755"/>
    <lineage>
        <taxon>unclassified sequences</taxon>
        <taxon>metagenomes</taxon>
        <taxon>ecological metagenomes</taxon>
    </lineage>
</organism>